<keyword evidence="1" id="KW-0812">Transmembrane</keyword>
<feature type="transmembrane region" description="Helical" evidence="1">
    <location>
        <begin position="6"/>
        <end position="23"/>
    </location>
</feature>
<dbReference type="RefSeq" id="WP_069518057.1">
    <property type="nucleotide sequence ID" value="NZ_FOFP01000006.1"/>
</dbReference>
<keyword evidence="1" id="KW-0472">Membrane</keyword>
<evidence type="ECO:0000313" key="2">
    <source>
        <dbReference type="EMBL" id="SEQ50601.1"/>
    </source>
</evidence>
<proteinExistence type="predicted"/>
<evidence type="ECO:0008006" key="4">
    <source>
        <dbReference type="Google" id="ProtNLM"/>
    </source>
</evidence>
<organism evidence="2 3">
    <name type="scientific">Pseudomonas cuatrocienegasensis</name>
    <dbReference type="NCBI Taxonomy" id="543360"/>
    <lineage>
        <taxon>Bacteria</taxon>
        <taxon>Pseudomonadati</taxon>
        <taxon>Pseudomonadota</taxon>
        <taxon>Gammaproteobacteria</taxon>
        <taxon>Pseudomonadales</taxon>
        <taxon>Pseudomonadaceae</taxon>
        <taxon>Pseudomonas</taxon>
    </lineage>
</organism>
<evidence type="ECO:0000256" key="1">
    <source>
        <dbReference type="SAM" id="Phobius"/>
    </source>
</evidence>
<dbReference type="EMBL" id="FOFP01000006">
    <property type="protein sequence ID" value="SEQ50601.1"/>
    <property type="molecule type" value="Genomic_DNA"/>
</dbReference>
<comment type="caution">
    <text evidence="2">The sequence shown here is derived from an EMBL/GenBank/DDBJ whole genome shotgun (WGS) entry which is preliminary data.</text>
</comment>
<dbReference type="NCBIfam" id="NF041023">
    <property type="entry name" value="PP0621_fam"/>
    <property type="match status" value="1"/>
</dbReference>
<dbReference type="InterPro" id="IPR049708">
    <property type="entry name" value="PP0621-like"/>
</dbReference>
<dbReference type="Proteomes" id="UP000198512">
    <property type="component" value="Unassembled WGS sequence"/>
</dbReference>
<gene>
    <name evidence="2" type="ORF">SAMN05216600_106214</name>
</gene>
<accession>A0ABY1BCE0</accession>
<evidence type="ECO:0000313" key="3">
    <source>
        <dbReference type="Proteomes" id="UP000198512"/>
    </source>
</evidence>
<sequence length="78" mass="8726">MGLFRLLVIIAIVATAVWLWRRFSSRPKAQPPRQDAPAPMIRCAHCGVHVPRDLAINQDEHWYCSQAHLVQGPASGGR</sequence>
<reference evidence="2 3" key="1">
    <citation type="submission" date="2016-10" db="EMBL/GenBank/DDBJ databases">
        <authorList>
            <person name="Varghese N."/>
            <person name="Submissions S."/>
        </authorList>
    </citation>
    <scope>NUCLEOTIDE SEQUENCE [LARGE SCALE GENOMIC DNA]</scope>
    <source>
        <strain evidence="2 3">CIP 109853</strain>
    </source>
</reference>
<name>A0ABY1BCE0_9PSED</name>
<keyword evidence="3" id="KW-1185">Reference proteome</keyword>
<protein>
    <recommendedName>
        <fullName evidence="4">MYND finger</fullName>
    </recommendedName>
</protein>
<keyword evidence="1" id="KW-1133">Transmembrane helix</keyword>